<feature type="region of interest" description="Disordered" evidence="3">
    <location>
        <begin position="325"/>
        <end position="365"/>
    </location>
</feature>
<evidence type="ECO:0000256" key="3">
    <source>
        <dbReference type="SAM" id="MobiDB-lite"/>
    </source>
</evidence>
<accession>G0SDD6</accession>
<organism evidence="6">
    <name type="scientific">Chaetomium thermophilum (strain DSM 1495 / CBS 144.50 / IMI 039719)</name>
    <name type="common">Thermochaetoides thermophila</name>
    <dbReference type="NCBI Taxonomy" id="759272"/>
    <lineage>
        <taxon>Eukaryota</taxon>
        <taxon>Fungi</taxon>
        <taxon>Dikarya</taxon>
        <taxon>Ascomycota</taxon>
        <taxon>Pezizomycotina</taxon>
        <taxon>Sordariomycetes</taxon>
        <taxon>Sordariomycetidae</taxon>
        <taxon>Sordariales</taxon>
        <taxon>Chaetomiaceae</taxon>
        <taxon>Thermochaetoides</taxon>
    </lineage>
</organism>
<proteinExistence type="inferred from homology"/>
<keyword evidence="6" id="KW-1185">Reference proteome</keyword>
<feature type="compositionally biased region" description="Basic and acidic residues" evidence="3">
    <location>
        <begin position="147"/>
        <end position="156"/>
    </location>
</feature>
<feature type="compositionally biased region" description="Basic and acidic residues" evidence="3">
    <location>
        <begin position="325"/>
        <end position="334"/>
    </location>
</feature>
<feature type="compositionally biased region" description="Pro residues" evidence="3">
    <location>
        <begin position="340"/>
        <end position="350"/>
    </location>
</feature>
<dbReference type="Gene3D" id="1.10.10.1420">
    <property type="entry name" value="DNA replication factor Cdt1, C-terminal WH domain"/>
    <property type="match status" value="1"/>
</dbReference>
<protein>
    <recommendedName>
        <fullName evidence="4">DNA replication factor Cdt1 C-terminal domain-containing protein</fullName>
    </recommendedName>
</protein>
<dbReference type="OrthoDB" id="341730at2759"/>
<dbReference type="eggNOG" id="ENOG502S8WG">
    <property type="taxonomic scope" value="Eukaryota"/>
</dbReference>
<dbReference type="InterPro" id="IPR038090">
    <property type="entry name" value="Cdt1_C_WH_dom_sf"/>
</dbReference>
<dbReference type="OMA" id="WGKRQVT"/>
<evidence type="ECO:0000259" key="4">
    <source>
        <dbReference type="Pfam" id="PF16679"/>
    </source>
</evidence>
<sequence>MPGLLTRKTRTPRGKLASSSAATSDITNFTKLSKQKPSGKDAPVKAQSIQDIPTTNIEVVLQPLKRKAEDAVQSTPKKLRQEPATPVSGRKKTVKFADKATPVRAPKLASLTPSSSRKRRSEDEETTDTEALLERLQLQSPVRKRTKNADTKTNLHNDFDLPQELIDLLDLHVAFLKTLSMQCVHQGMDSPIDLRTIYPSVTRTWGKRQVTLEDIQRLVGVLGWTQTKTSSTQHRTPYFLADFGRGKICIEFHADAERGPLREHKLNMDFEANLRALWQNRRDQPVTLFLGTLPKASIKACAAHIASTKTQTTLDAFKASIAAKRAEQEKEKKATNVLPTPAPSPAPSQPDTPVQQQPKQQPQFPEQKLSLLDRIRAKSLAASQQAEPTPAELQRRVALRRAADVAAVIGMLSKASTSAGQARVSFTMAHVQARLRDSLRASPMSVDDAAASVRLLATEVAPQWLRIVTLGGRENVVISVAMQPTKGQVEERARQLLGE</sequence>
<feature type="region of interest" description="Disordered" evidence="3">
    <location>
        <begin position="67"/>
        <end position="156"/>
    </location>
</feature>
<name>G0SDD6_CHATD</name>
<dbReference type="EMBL" id="GL988045">
    <property type="protein sequence ID" value="EGS18537.1"/>
    <property type="molecule type" value="Genomic_DNA"/>
</dbReference>
<dbReference type="Pfam" id="PF26121">
    <property type="entry name" value="HTH_CDT1"/>
    <property type="match status" value="1"/>
</dbReference>
<feature type="domain" description="DNA replication factor Cdt1 C-terminal" evidence="4">
    <location>
        <begin position="370"/>
        <end position="470"/>
    </location>
</feature>
<feature type="compositionally biased region" description="Polar residues" evidence="3">
    <location>
        <begin position="17"/>
        <end position="36"/>
    </location>
</feature>
<dbReference type="Pfam" id="PF16679">
    <property type="entry name" value="CDT1_C"/>
    <property type="match status" value="1"/>
</dbReference>
<dbReference type="HOGENOM" id="CLU_031309_1_1_1"/>
<dbReference type="InterPro" id="IPR032054">
    <property type="entry name" value="Cdt1_C"/>
</dbReference>
<dbReference type="AlphaFoldDB" id="G0SDD6"/>
<evidence type="ECO:0000313" key="5">
    <source>
        <dbReference type="EMBL" id="EGS18537.1"/>
    </source>
</evidence>
<feature type="region of interest" description="Disordered" evidence="3">
    <location>
        <begin position="1"/>
        <end position="53"/>
    </location>
</feature>
<dbReference type="RefSeq" id="XP_006695482.1">
    <property type="nucleotide sequence ID" value="XM_006695419.1"/>
</dbReference>
<evidence type="ECO:0000256" key="1">
    <source>
        <dbReference type="ARBA" id="ARBA00008356"/>
    </source>
</evidence>
<comment type="similarity">
    <text evidence="1">Belongs to the Cdt1 family.</text>
</comment>
<dbReference type="GeneID" id="18259179"/>
<dbReference type="Proteomes" id="UP000008066">
    <property type="component" value="Unassembled WGS sequence"/>
</dbReference>
<reference evidence="5 6" key="1">
    <citation type="journal article" date="2011" name="Cell">
        <title>Insight into structure and assembly of the nuclear pore complex by utilizing the genome of a eukaryotic thermophile.</title>
        <authorList>
            <person name="Amlacher S."/>
            <person name="Sarges P."/>
            <person name="Flemming D."/>
            <person name="van Noort V."/>
            <person name="Kunze R."/>
            <person name="Devos D.P."/>
            <person name="Arumugam M."/>
            <person name="Bork P."/>
            <person name="Hurt E."/>
        </authorList>
    </citation>
    <scope>NUCLEOTIDE SEQUENCE [LARGE SCALE GENOMIC DNA]</scope>
    <source>
        <strain evidence="6">DSM 1495 / CBS 144.50 / IMI 039719</strain>
    </source>
</reference>
<keyword evidence="2" id="KW-0131">Cell cycle</keyword>
<gene>
    <name evidence="5" type="ORF">CTHT_0051410</name>
</gene>
<evidence type="ECO:0000256" key="2">
    <source>
        <dbReference type="ARBA" id="ARBA00023306"/>
    </source>
</evidence>
<feature type="compositionally biased region" description="Low complexity" evidence="3">
    <location>
        <begin position="351"/>
        <end position="365"/>
    </location>
</feature>
<dbReference type="STRING" id="759272.G0SDD6"/>
<evidence type="ECO:0000313" key="6">
    <source>
        <dbReference type="Proteomes" id="UP000008066"/>
    </source>
</evidence>
<dbReference type="KEGG" id="cthr:CTHT_0051410"/>